<keyword evidence="2" id="KW-1185">Reference proteome</keyword>
<name>A0ABQ0JSQ5_9BACT</name>
<comment type="caution">
    <text evidence="1">The sequence shown here is derived from an EMBL/GenBank/DDBJ whole genome shotgun (WGS) entry which is preliminary data.</text>
</comment>
<evidence type="ECO:0000313" key="1">
    <source>
        <dbReference type="EMBL" id="GAN31743.1"/>
    </source>
</evidence>
<dbReference type="EMBL" id="BAFN01000001">
    <property type="protein sequence ID" value="GAN31743.1"/>
    <property type="molecule type" value="Genomic_DNA"/>
</dbReference>
<accession>A0ABQ0JSQ5</accession>
<sequence length="33" mass="3609">MFTITVTKKSGNAKVKFKTAGGLKTTVIVKVRR</sequence>
<proteinExistence type="predicted"/>
<organism evidence="1 2">
    <name type="scientific">Candidatus Brocadia sinica JPN1</name>
    <dbReference type="NCBI Taxonomy" id="1197129"/>
    <lineage>
        <taxon>Bacteria</taxon>
        <taxon>Pseudomonadati</taxon>
        <taxon>Planctomycetota</taxon>
        <taxon>Candidatus Brocadiia</taxon>
        <taxon>Candidatus Brocadiales</taxon>
        <taxon>Candidatus Brocadiaceae</taxon>
        <taxon>Candidatus Brocadia</taxon>
    </lineage>
</organism>
<reference evidence="2" key="1">
    <citation type="journal article" date="2015" name="Genome Announc.">
        <title>Draft Genome Sequence of an Anaerobic Ammonium-Oxidizing Bacterium, "Candidatus Brocadia sinica".</title>
        <authorList>
            <person name="Oshiki M."/>
            <person name="Shinyako-Hata K."/>
            <person name="Satoh H."/>
            <person name="Okabe S."/>
        </authorList>
    </citation>
    <scope>NUCLEOTIDE SEQUENCE [LARGE SCALE GENOMIC DNA]</scope>
    <source>
        <strain evidence="2">JPN1</strain>
    </source>
</reference>
<protein>
    <submittedName>
        <fullName evidence="1">Uncharacterized protein</fullName>
    </submittedName>
</protein>
<gene>
    <name evidence="1" type="ORF">BROSI_A0247</name>
</gene>
<dbReference type="Proteomes" id="UP000032309">
    <property type="component" value="Unassembled WGS sequence"/>
</dbReference>
<evidence type="ECO:0000313" key="2">
    <source>
        <dbReference type="Proteomes" id="UP000032309"/>
    </source>
</evidence>